<evidence type="ECO:0000313" key="1">
    <source>
        <dbReference type="EMBL" id="ELA41109.1"/>
    </source>
</evidence>
<name>L2GKH4_VITCO</name>
<accession>L2GKH4</accession>
<dbReference type="GeneID" id="19882612"/>
<sequence>MSADVKSRCGANEEKCFVIQDLNSKIVYDADGEIILSFHDCRVLKNTAKISNVTTCTSIKLQVFSASSSNNNKDCGSNYVFSDCIVVLCTDSVFVILDDIVVKRPLKERFAHILPERFVVHNYVNECSIYDCLLLINCIRPVFLFKTGEIEGFLAALMNINANQNIRFAENFIKGLKLNSKTLAEQHKDHQTILCRVYRQVDDDSKKLLDSHIDFKTLNADQMFYIVIYKPELMKNFIHLCKLQKRLFYLEDLRDFYAKTGRVDECKRLFLENGVLMFKYNGVEKFYEIEKQQIESQRLEFITFNAL</sequence>
<protein>
    <submittedName>
        <fullName evidence="1">Uncharacterized protein</fullName>
    </submittedName>
</protein>
<dbReference type="EMBL" id="JH370150">
    <property type="protein sequence ID" value="ELA41109.1"/>
    <property type="molecule type" value="Genomic_DNA"/>
</dbReference>
<reference evidence="2" key="1">
    <citation type="submission" date="2011-05" db="EMBL/GenBank/DDBJ databases">
        <title>The genome sequence of Vittaforma corneae strain ATCC 50505.</title>
        <authorList>
            <consortium name="The Broad Institute Genome Sequencing Platform"/>
            <person name="Cuomo C."/>
            <person name="Didier E."/>
            <person name="Bowers L."/>
            <person name="Young S.K."/>
            <person name="Zeng Q."/>
            <person name="Gargeya S."/>
            <person name="Fitzgerald M."/>
            <person name="Haas B."/>
            <person name="Abouelleil A."/>
            <person name="Alvarado L."/>
            <person name="Arachchi H.M."/>
            <person name="Berlin A."/>
            <person name="Chapman S.B."/>
            <person name="Gearin G."/>
            <person name="Goldberg J."/>
            <person name="Griggs A."/>
            <person name="Gujja S."/>
            <person name="Hansen M."/>
            <person name="Heiman D."/>
            <person name="Howarth C."/>
            <person name="Larimer J."/>
            <person name="Lui A."/>
            <person name="MacDonald P.J.P."/>
            <person name="McCowen C."/>
            <person name="Montmayeur A."/>
            <person name="Murphy C."/>
            <person name="Neiman D."/>
            <person name="Pearson M."/>
            <person name="Priest M."/>
            <person name="Roberts A."/>
            <person name="Saif S."/>
            <person name="Shea T."/>
            <person name="Sisk P."/>
            <person name="Stolte C."/>
            <person name="Sykes S."/>
            <person name="Wortman J."/>
            <person name="Nusbaum C."/>
            <person name="Birren B."/>
        </authorList>
    </citation>
    <scope>NUCLEOTIDE SEQUENCE [LARGE SCALE GENOMIC DNA]</scope>
    <source>
        <strain evidence="2">ATCC 50505</strain>
    </source>
</reference>
<organism evidence="1 2">
    <name type="scientific">Vittaforma corneae (strain ATCC 50505)</name>
    <name type="common">Microsporidian parasite</name>
    <name type="synonym">Nosema corneum</name>
    <dbReference type="NCBI Taxonomy" id="993615"/>
    <lineage>
        <taxon>Eukaryota</taxon>
        <taxon>Fungi</taxon>
        <taxon>Fungi incertae sedis</taxon>
        <taxon>Microsporidia</taxon>
        <taxon>Nosematidae</taxon>
        <taxon>Vittaforma</taxon>
    </lineage>
</organism>
<gene>
    <name evidence="1" type="ORF">VICG_01902</name>
</gene>
<keyword evidence="2" id="KW-1185">Reference proteome</keyword>
<dbReference type="AlphaFoldDB" id="L2GKH4"/>
<proteinExistence type="predicted"/>
<dbReference type="Proteomes" id="UP000011082">
    <property type="component" value="Unassembled WGS sequence"/>
</dbReference>
<dbReference type="HOGENOM" id="CLU_906746_0_0_1"/>
<dbReference type="InParanoid" id="L2GKH4"/>
<dbReference type="OrthoDB" id="2196200at2759"/>
<dbReference type="RefSeq" id="XP_007605347.1">
    <property type="nucleotide sequence ID" value="XM_007605285.1"/>
</dbReference>
<dbReference type="VEuPathDB" id="MicrosporidiaDB:VICG_01902"/>
<evidence type="ECO:0000313" key="2">
    <source>
        <dbReference type="Proteomes" id="UP000011082"/>
    </source>
</evidence>